<feature type="domain" description="DUF1206" evidence="2">
    <location>
        <begin position="24"/>
        <end position="90"/>
    </location>
</feature>
<comment type="caution">
    <text evidence="3">The sequence shown here is derived from an EMBL/GenBank/DDBJ whole genome shotgun (WGS) entry which is preliminary data.</text>
</comment>
<dbReference type="InterPro" id="IPR009597">
    <property type="entry name" value="DUF1206"/>
</dbReference>
<feature type="transmembrane region" description="Helical" evidence="1">
    <location>
        <begin position="26"/>
        <end position="45"/>
    </location>
</feature>
<feature type="transmembrane region" description="Helical" evidence="1">
    <location>
        <begin position="246"/>
        <end position="267"/>
    </location>
</feature>
<accession>A0ABQ2EPP0</accession>
<sequence>MEISGDKKGAQPDPTSWMTVLARLGYFVKGMVYITLGVLTAKAAVLATIHPPGTRGVLEMIGEDLFGQVTLAVTSMGLFGYALWQGYRAVINPERYPRTLQGFAKRVGLFLSGSAYASLAFFSTALVLFDGPDRQNLNAEDDWTRWLLSLPLGQLLVGLGGLVVVAVALNLCYVAYSGMFMKRLELEDGHETQRRIITTIGRVGIAARGLIIGIVGVFFVQAAWDFSPEKAGGLREALRAVENGPYGQWLLSFMAAGLVAFGAYELLRSRYRTIPVNK</sequence>
<feature type="domain" description="DUF1206" evidence="2">
    <location>
        <begin position="107"/>
        <end position="176"/>
    </location>
</feature>
<evidence type="ECO:0000259" key="2">
    <source>
        <dbReference type="Pfam" id="PF06724"/>
    </source>
</evidence>
<evidence type="ECO:0000256" key="1">
    <source>
        <dbReference type="SAM" id="Phobius"/>
    </source>
</evidence>
<dbReference type="Pfam" id="PF06724">
    <property type="entry name" value="DUF1206"/>
    <property type="match status" value="3"/>
</dbReference>
<proteinExistence type="predicted"/>
<dbReference type="EMBL" id="BMPP01000003">
    <property type="protein sequence ID" value="GGK19024.1"/>
    <property type="molecule type" value="Genomic_DNA"/>
</dbReference>
<protein>
    <recommendedName>
        <fullName evidence="2">DUF1206 domain-containing protein</fullName>
    </recommendedName>
</protein>
<gene>
    <name evidence="3" type="ORF">GCM10008955_10570</name>
</gene>
<reference evidence="4" key="1">
    <citation type="journal article" date="2019" name="Int. J. Syst. Evol. Microbiol.">
        <title>The Global Catalogue of Microorganisms (GCM) 10K type strain sequencing project: providing services to taxonomists for standard genome sequencing and annotation.</title>
        <authorList>
            <consortium name="The Broad Institute Genomics Platform"/>
            <consortium name="The Broad Institute Genome Sequencing Center for Infectious Disease"/>
            <person name="Wu L."/>
            <person name="Ma J."/>
        </authorList>
    </citation>
    <scope>NUCLEOTIDE SEQUENCE [LARGE SCALE GENOMIC DNA]</scope>
    <source>
        <strain evidence="4">JCM 30331</strain>
    </source>
</reference>
<keyword evidence="4" id="KW-1185">Reference proteome</keyword>
<organism evidence="3 4">
    <name type="scientific">Deinococcus malanensis</name>
    <dbReference type="NCBI Taxonomy" id="1706855"/>
    <lineage>
        <taxon>Bacteria</taxon>
        <taxon>Thermotogati</taxon>
        <taxon>Deinococcota</taxon>
        <taxon>Deinococci</taxon>
        <taxon>Deinococcales</taxon>
        <taxon>Deinococcaceae</taxon>
        <taxon>Deinococcus</taxon>
    </lineage>
</organism>
<feature type="domain" description="DUF1206" evidence="2">
    <location>
        <begin position="203"/>
        <end position="272"/>
    </location>
</feature>
<feature type="transmembrane region" description="Helical" evidence="1">
    <location>
        <begin position="107"/>
        <end position="129"/>
    </location>
</feature>
<keyword evidence="1" id="KW-0472">Membrane</keyword>
<dbReference type="Proteomes" id="UP000647587">
    <property type="component" value="Unassembled WGS sequence"/>
</dbReference>
<evidence type="ECO:0000313" key="3">
    <source>
        <dbReference type="EMBL" id="GGK19024.1"/>
    </source>
</evidence>
<name>A0ABQ2EPP0_9DEIO</name>
<feature type="transmembrane region" description="Helical" evidence="1">
    <location>
        <begin position="149"/>
        <end position="176"/>
    </location>
</feature>
<keyword evidence="1" id="KW-0812">Transmembrane</keyword>
<feature type="transmembrane region" description="Helical" evidence="1">
    <location>
        <begin position="65"/>
        <end position="87"/>
    </location>
</feature>
<evidence type="ECO:0000313" key="4">
    <source>
        <dbReference type="Proteomes" id="UP000647587"/>
    </source>
</evidence>
<keyword evidence="1" id="KW-1133">Transmembrane helix</keyword>
<feature type="transmembrane region" description="Helical" evidence="1">
    <location>
        <begin position="205"/>
        <end position="226"/>
    </location>
</feature>